<dbReference type="Gene3D" id="2.10.10.20">
    <property type="entry name" value="Carbohydrate-binding module superfamily 5/12"/>
    <property type="match status" value="2"/>
</dbReference>
<evidence type="ECO:0000313" key="8">
    <source>
        <dbReference type="Proteomes" id="UP001149400"/>
    </source>
</evidence>
<comment type="caution">
    <text evidence="7">The sequence shown here is derived from an EMBL/GenBank/DDBJ whole genome shotgun (WGS) entry which is preliminary data.</text>
</comment>
<feature type="signal peptide" evidence="5">
    <location>
        <begin position="1"/>
        <end position="22"/>
    </location>
</feature>
<dbReference type="Gene3D" id="2.70.50.50">
    <property type="entry name" value="chitin-binding protein cbp21"/>
    <property type="match status" value="1"/>
</dbReference>
<evidence type="ECO:0000256" key="4">
    <source>
        <dbReference type="ARBA" id="ARBA00022801"/>
    </source>
</evidence>
<feature type="chain" id="PRO_5045879695" evidence="5">
    <location>
        <begin position="23"/>
        <end position="520"/>
    </location>
</feature>
<dbReference type="Pfam" id="PF21868">
    <property type="entry name" value="GbpA_D3"/>
    <property type="match status" value="1"/>
</dbReference>
<reference evidence="7" key="1">
    <citation type="submission" date="2021-12" db="EMBL/GenBank/DDBJ databases">
        <title>Enterovibrio ZSDZ35 sp. nov. and Enterovibrio ZSDZ42 sp. nov., isolated from coastal seawater in Qingdao.</title>
        <authorList>
            <person name="Zhang P."/>
        </authorList>
    </citation>
    <scope>NUCLEOTIDE SEQUENCE</scope>
    <source>
        <strain evidence="7">ZSDZ42</strain>
    </source>
</reference>
<dbReference type="RefSeq" id="WP_274164533.1">
    <property type="nucleotide sequence ID" value="NZ_JAJUBC010000011.1"/>
</dbReference>
<dbReference type="InterPro" id="IPR003610">
    <property type="entry name" value="CBM5/12"/>
</dbReference>
<dbReference type="InterPro" id="IPR004302">
    <property type="entry name" value="Cellulose/chitin-bd_N"/>
</dbReference>
<dbReference type="NCBIfam" id="NF009690">
    <property type="entry name" value="PRK13211.1"/>
    <property type="match status" value="1"/>
</dbReference>
<keyword evidence="1" id="KW-0964">Secreted</keyword>
<dbReference type="InterPro" id="IPR014756">
    <property type="entry name" value="Ig_E-set"/>
</dbReference>
<keyword evidence="4" id="KW-0378">Hydrolase</keyword>
<dbReference type="Proteomes" id="UP001149400">
    <property type="component" value="Unassembled WGS sequence"/>
</dbReference>
<feature type="domain" description="Chitin-binding type-3" evidence="6">
    <location>
        <begin position="426"/>
        <end position="468"/>
    </location>
</feature>
<gene>
    <name evidence="7" type="primary">gbpA</name>
    <name evidence="7" type="ORF">LRP50_11120</name>
</gene>
<dbReference type="SUPFAM" id="SSF81296">
    <property type="entry name" value="E set domains"/>
    <property type="match status" value="1"/>
</dbReference>
<keyword evidence="8" id="KW-1185">Reference proteome</keyword>
<proteinExistence type="predicted"/>
<evidence type="ECO:0000259" key="6">
    <source>
        <dbReference type="SMART" id="SM00495"/>
    </source>
</evidence>
<dbReference type="Pfam" id="PF18416">
    <property type="entry name" value="GbpA_2"/>
    <property type="match status" value="1"/>
</dbReference>
<sequence>MLKLRSTLLPLAAALFSAGAMSHGYISAVDNGTAGRAVLCKLSTESGQQNTDCGQVQWEPQSVEGPEGFPEFGPEDGKLASAGLIQFSPLDEQTASRWVKRSISAGKNDFEWTFTANHVTRTWKYYITKPDWNVNQPLARASLDLNPFCVVQGNMEKPPKTMVHACDVPVREGYHVILAVWDVGDTAAAFYNAIDVQFDGDQPVLPEWQQAGQIFPGMNLAQGDAVFTRVFDNEGERPELSTRLTIESDKAGVANTWSYDLATKINQAHRQIKAGKHVDNGDFTPVYGANPIYLNKNSGLARVEVGYEIASPEPDFGVTIDGLAAEYMIVDEGVELDFTVTASGDVGVEMTVYNHAQDALAYEKLALSDGVSESVSMSLTKANAGHHMLVTRVKDSEGNLVDQQTFDFHLVEKSDECGVDPDAVNHPNWESSVTYTGGENVNFNGLVWEAKYWVKGEVPSNSDAWKLISKMPVAWTAGKAYNGGEEVIFDGRLYAAKWWVNSSPASSPEAWEDKGAFDCE</sequence>
<dbReference type="InterPro" id="IPR041029">
    <property type="entry name" value="GbpA_2"/>
</dbReference>
<protein>
    <submittedName>
        <fullName evidence="7">N-acetylglucosamine-binding protein GbpA</fullName>
    </submittedName>
</protein>
<dbReference type="EMBL" id="JAJUBC010000011">
    <property type="protein sequence ID" value="MDD1793681.1"/>
    <property type="molecule type" value="Genomic_DNA"/>
</dbReference>
<keyword evidence="3 5" id="KW-0732">Signal</keyword>
<dbReference type="Pfam" id="PF03067">
    <property type="entry name" value="LPMO_10"/>
    <property type="match status" value="1"/>
</dbReference>
<dbReference type="InterPro" id="IPR036573">
    <property type="entry name" value="CBM_sf_5/12"/>
</dbReference>
<dbReference type="Gene3D" id="3.30.70.2150">
    <property type="match status" value="1"/>
</dbReference>
<dbReference type="InterPro" id="IPR054063">
    <property type="entry name" value="GbpA_D3"/>
</dbReference>
<evidence type="ECO:0000256" key="3">
    <source>
        <dbReference type="ARBA" id="ARBA00022729"/>
    </source>
</evidence>
<accession>A0ABT5R085</accession>
<dbReference type="CDD" id="cd21177">
    <property type="entry name" value="LPMO_AA10"/>
    <property type="match status" value="1"/>
</dbReference>
<dbReference type="SUPFAM" id="SSF51055">
    <property type="entry name" value="Carbohydrate binding domain"/>
    <property type="match status" value="2"/>
</dbReference>
<evidence type="ECO:0000313" key="7">
    <source>
        <dbReference type="EMBL" id="MDD1793681.1"/>
    </source>
</evidence>
<evidence type="ECO:0000256" key="1">
    <source>
        <dbReference type="ARBA" id="ARBA00022525"/>
    </source>
</evidence>
<dbReference type="Gene3D" id="2.60.40.2550">
    <property type="match status" value="1"/>
</dbReference>
<dbReference type="PANTHER" id="PTHR34823:SF1">
    <property type="entry name" value="CHITIN-BINDING TYPE-4 DOMAIN-CONTAINING PROTEIN"/>
    <property type="match status" value="1"/>
</dbReference>
<dbReference type="CDD" id="cd12215">
    <property type="entry name" value="ChiC_BD"/>
    <property type="match status" value="2"/>
</dbReference>
<dbReference type="InterPro" id="IPR051024">
    <property type="entry name" value="GlcNAc_Chitin_IntDeg"/>
</dbReference>
<dbReference type="Pfam" id="PF02839">
    <property type="entry name" value="CBM_5_12"/>
    <property type="match status" value="1"/>
</dbReference>
<name>A0ABT5R085_9GAMM</name>
<dbReference type="PANTHER" id="PTHR34823">
    <property type="entry name" value="GLCNAC-BINDING PROTEIN A"/>
    <property type="match status" value="1"/>
</dbReference>
<keyword evidence="2" id="KW-0147">Chitin-binding</keyword>
<dbReference type="SMART" id="SM00495">
    <property type="entry name" value="ChtBD3"/>
    <property type="match status" value="2"/>
</dbReference>
<evidence type="ECO:0000256" key="2">
    <source>
        <dbReference type="ARBA" id="ARBA00022669"/>
    </source>
</evidence>
<evidence type="ECO:0000256" key="5">
    <source>
        <dbReference type="SAM" id="SignalP"/>
    </source>
</evidence>
<feature type="domain" description="Chitin-binding type-3" evidence="6">
    <location>
        <begin position="472"/>
        <end position="514"/>
    </location>
</feature>
<organism evidence="7 8">
    <name type="scientific">Enterovibrio gelatinilyticus</name>
    <dbReference type="NCBI Taxonomy" id="2899819"/>
    <lineage>
        <taxon>Bacteria</taxon>
        <taxon>Pseudomonadati</taxon>
        <taxon>Pseudomonadota</taxon>
        <taxon>Gammaproteobacteria</taxon>
        <taxon>Vibrionales</taxon>
        <taxon>Vibrionaceae</taxon>
        <taxon>Enterovibrio</taxon>
    </lineage>
</organism>